<gene>
    <name evidence="3" type="ORF">QO001_001457</name>
</gene>
<sequence>MTFEDAIKAGKATPEEAGAIFDALDPITTDFMLGTWKGEGFNTGHPSDGMLESSGWYGKSFESVDAANPLLFKQAGTGEIFPVDPVKSKAAATKGKSIVEHRSDFEADGPKARLRMVKYRGVVTAGIIYNELPIIDQFRKVDASTLLGAMDAVGDPGTFFFVLRRAG</sequence>
<dbReference type="EMBL" id="JAUSWL010000002">
    <property type="protein sequence ID" value="MDQ0542539.1"/>
    <property type="molecule type" value="Genomic_DNA"/>
</dbReference>
<dbReference type="InterPro" id="IPR025951">
    <property type="entry name" value="GXWXG_dom"/>
</dbReference>
<name>A0AAJ1TPA1_9HYPH</name>
<proteinExistence type="predicted"/>
<reference evidence="3" key="1">
    <citation type="submission" date="2023-07" db="EMBL/GenBank/DDBJ databases">
        <title>Genomic Encyclopedia of Type Strains, Phase IV (KMG-IV): sequencing the most valuable type-strain genomes for metagenomic binning, comparative biology and taxonomic classification.</title>
        <authorList>
            <person name="Goeker M."/>
        </authorList>
    </citation>
    <scope>NUCLEOTIDE SEQUENCE</scope>
    <source>
        <strain evidence="3">DSM 19569</strain>
    </source>
</reference>
<organism evidence="3 4">
    <name type="scientific">Methylobacterium brachiatum</name>
    <dbReference type="NCBI Taxonomy" id="269660"/>
    <lineage>
        <taxon>Bacteria</taxon>
        <taxon>Pseudomonadati</taxon>
        <taxon>Pseudomonadota</taxon>
        <taxon>Alphaproteobacteria</taxon>
        <taxon>Hyphomicrobiales</taxon>
        <taxon>Methylobacteriaceae</taxon>
        <taxon>Methylobacterium</taxon>
    </lineage>
</organism>
<evidence type="ECO:0008006" key="5">
    <source>
        <dbReference type="Google" id="ProtNLM"/>
    </source>
</evidence>
<evidence type="ECO:0000313" key="4">
    <source>
        <dbReference type="Proteomes" id="UP001223420"/>
    </source>
</evidence>
<dbReference type="Pfam" id="PF14232">
    <property type="entry name" value="DUF4334"/>
    <property type="match status" value="1"/>
</dbReference>
<comment type="caution">
    <text evidence="3">The sequence shown here is derived from an EMBL/GenBank/DDBJ whole genome shotgun (WGS) entry which is preliminary data.</text>
</comment>
<protein>
    <recommendedName>
        <fullName evidence="5">DUF4334 domain-containing protein</fullName>
    </recommendedName>
</protein>
<dbReference type="Pfam" id="PF14231">
    <property type="entry name" value="GXWXG"/>
    <property type="match status" value="1"/>
</dbReference>
<dbReference type="RefSeq" id="WP_230365835.1">
    <property type="nucleotide sequence ID" value="NZ_JAJALK010000003.1"/>
</dbReference>
<dbReference type="Proteomes" id="UP001223420">
    <property type="component" value="Unassembled WGS sequence"/>
</dbReference>
<accession>A0AAJ1TPA1</accession>
<evidence type="ECO:0000313" key="3">
    <source>
        <dbReference type="EMBL" id="MDQ0542539.1"/>
    </source>
</evidence>
<dbReference type="Gene3D" id="2.40.128.580">
    <property type="entry name" value="GXWXG domain"/>
    <property type="match status" value="1"/>
</dbReference>
<feature type="domain" description="DUF4334" evidence="2">
    <location>
        <begin position="110"/>
        <end position="165"/>
    </location>
</feature>
<dbReference type="InterPro" id="IPR025568">
    <property type="entry name" value="DUF4334"/>
</dbReference>
<evidence type="ECO:0000259" key="1">
    <source>
        <dbReference type="Pfam" id="PF14231"/>
    </source>
</evidence>
<evidence type="ECO:0000259" key="2">
    <source>
        <dbReference type="Pfam" id="PF14232"/>
    </source>
</evidence>
<feature type="domain" description="GXWXG" evidence="1">
    <location>
        <begin position="19"/>
        <end position="74"/>
    </location>
</feature>
<dbReference type="AlphaFoldDB" id="A0AAJ1TPA1"/>